<keyword evidence="3" id="KW-0964">Secreted</keyword>
<comment type="subcellular location">
    <subcellularLocation>
        <location evidence="1">Secreted</location>
    </subcellularLocation>
</comment>
<evidence type="ECO:0000256" key="5">
    <source>
        <dbReference type="SAM" id="SignalP"/>
    </source>
</evidence>
<reference evidence="6 7" key="1">
    <citation type="journal article" date="2018" name="Proc. Natl. Acad. Sci. U.S.A.">
        <title>Draft genome sequence of Camellia sinensis var. sinensis provides insights into the evolution of the tea genome and tea quality.</title>
        <authorList>
            <person name="Wei C."/>
            <person name="Yang H."/>
            <person name="Wang S."/>
            <person name="Zhao J."/>
            <person name="Liu C."/>
            <person name="Gao L."/>
            <person name="Xia E."/>
            <person name="Lu Y."/>
            <person name="Tai Y."/>
            <person name="She G."/>
            <person name="Sun J."/>
            <person name="Cao H."/>
            <person name="Tong W."/>
            <person name="Gao Q."/>
            <person name="Li Y."/>
            <person name="Deng W."/>
            <person name="Jiang X."/>
            <person name="Wang W."/>
            <person name="Chen Q."/>
            <person name="Zhang S."/>
            <person name="Li H."/>
            <person name="Wu J."/>
            <person name="Wang P."/>
            <person name="Li P."/>
            <person name="Shi C."/>
            <person name="Zheng F."/>
            <person name="Jian J."/>
            <person name="Huang B."/>
            <person name="Shan D."/>
            <person name="Shi M."/>
            <person name="Fang C."/>
            <person name="Yue Y."/>
            <person name="Li F."/>
            <person name="Li D."/>
            <person name="Wei S."/>
            <person name="Han B."/>
            <person name="Jiang C."/>
            <person name="Yin Y."/>
            <person name="Xia T."/>
            <person name="Zhang Z."/>
            <person name="Bennetzen J.L."/>
            <person name="Zhao S."/>
            <person name="Wan X."/>
        </authorList>
    </citation>
    <scope>NUCLEOTIDE SEQUENCE [LARGE SCALE GENOMIC DNA]</scope>
    <source>
        <strain evidence="7">cv. Shuchazao</strain>
        <tissue evidence="6">Leaf</tissue>
    </source>
</reference>
<dbReference type="InterPro" id="IPR036908">
    <property type="entry name" value="RlpA-like_sf"/>
</dbReference>
<dbReference type="CDD" id="cd22270">
    <property type="entry name" value="DPBB_kiwellin-like"/>
    <property type="match status" value="1"/>
</dbReference>
<accession>A0A4S4DXG0</accession>
<dbReference type="PANTHER" id="PTHR33191">
    <property type="entry name" value="RIPENING-RELATED PROTEIN 2-RELATED"/>
    <property type="match status" value="1"/>
</dbReference>
<evidence type="ECO:0000256" key="2">
    <source>
        <dbReference type="ARBA" id="ARBA00005592"/>
    </source>
</evidence>
<feature type="chain" id="PRO_5020757754" evidence="5">
    <location>
        <begin position="25"/>
        <end position="203"/>
    </location>
</feature>
<evidence type="ECO:0000256" key="3">
    <source>
        <dbReference type="ARBA" id="ARBA00022525"/>
    </source>
</evidence>
<feature type="signal peptide" evidence="5">
    <location>
        <begin position="1"/>
        <end position="24"/>
    </location>
</feature>
<evidence type="ECO:0000313" key="7">
    <source>
        <dbReference type="Proteomes" id="UP000306102"/>
    </source>
</evidence>
<name>A0A4S4DXG0_CAMSN</name>
<comment type="similarity">
    <text evidence="2">Belongs to the kiwellin family.</text>
</comment>
<dbReference type="Gene3D" id="2.40.40.10">
    <property type="entry name" value="RlpA-like domain"/>
    <property type="match status" value="1"/>
</dbReference>
<dbReference type="Proteomes" id="UP000306102">
    <property type="component" value="Unassembled WGS sequence"/>
</dbReference>
<evidence type="ECO:0000256" key="4">
    <source>
        <dbReference type="ARBA" id="ARBA00022729"/>
    </source>
</evidence>
<dbReference type="SUPFAM" id="SSF50685">
    <property type="entry name" value="Barwin-like endoglucanases"/>
    <property type="match status" value="1"/>
</dbReference>
<dbReference type="GO" id="GO:0005576">
    <property type="term" value="C:extracellular region"/>
    <property type="evidence" value="ECO:0007669"/>
    <property type="project" value="UniProtKB-SubCell"/>
</dbReference>
<dbReference type="EMBL" id="SDRB02009609">
    <property type="protein sequence ID" value="THG08070.1"/>
    <property type="molecule type" value="Genomic_DNA"/>
</dbReference>
<comment type="caution">
    <text evidence="6">The sequence shown here is derived from an EMBL/GenBank/DDBJ whole genome shotgun (WGS) entry which is preliminary data.</text>
</comment>
<evidence type="ECO:0000313" key="6">
    <source>
        <dbReference type="EMBL" id="THG08070.1"/>
    </source>
</evidence>
<keyword evidence="4 5" id="KW-0732">Signal</keyword>
<protein>
    <submittedName>
        <fullName evidence="6">Uncharacterized protein</fullName>
    </submittedName>
</protein>
<dbReference type="PANTHER" id="PTHR33191:SF9">
    <property type="entry name" value="RIPENING-RELATED PROTEIN 2-RELATED"/>
    <property type="match status" value="1"/>
</dbReference>
<proteinExistence type="inferred from homology"/>
<dbReference type="AlphaFoldDB" id="A0A4S4DXG0"/>
<organism evidence="6 7">
    <name type="scientific">Camellia sinensis var. sinensis</name>
    <name type="common">China tea</name>
    <dbReference type="NCBI Taxonomy" id="542762"/>
    <lineage>
        <taxon>Eukaryota</taxon>
        <taxon>Viridiplantae</taxon>
        <taxon>Streptophyta</taxon>
        <taxon>Embryophyta</taxon>
        <taxon>Tracheophyta</taxon>
        <taxon>Spermatophyta</taxon>
        <taxon>Magnoliopsida</taxon>
        <taxon>eudicotyledons</taxon>
        <taxon>Gunneridae</taxon>
        <taxon>Pentapetalae</taxon>
        <taxon>asterids</taxon>
        <taxon>Ericales</taxon>
        <taxon>Theaceae</taxon>
        <taxon>Camellia</taxon>
    </lineage>
</organism>
<gene>
    <name evidence="6" type="ORF">TEA_028426</name>
</gene>
<evidence type="ECO:0000256" key="1">
    <source>
        <dbReference type="ARBA" id="ARBA00004613"/>
    </source>
</evidence>
<dbReference type="Pfam" id="PF24300">
    <property type="entry name" value="KWL1"/>
    <property type="match status" value="1"/>
</dbReference>
<dbReference type="InterPro" id="IPR039271">
    <property type="entry name" value="Kiwellin-like"/>
</dbReference>
<keyword evidence="7" id="KW-1185">Reference proteome</keyword>
<sequence>MTKFTLLLVFPLFNLTSLPYLGHAQSSCNSPCQTLNNYKANLVCVDRQCKDDPNAKTQICSESSSFHPLPCKQTSTVKCQGQSYPTYKCSPPISSSTPAKLTYKDFTKGRPLKCDGKFCSNKDPIIALLTSWYNGGSRCTAKNGKRVVAKVVDECGLSRNCDKENNYESPCKNNIVDGSDAVWKALGLNKEKGEADVFWSIIA</sequence>